<sequence>MGLVKEIWSDPKAFTIVCFASIGGLLFGYDQGVVSGVLTMESFAAKFPRIYMDADFKGWCVSTFLLCAWFGSLINAPIVDKFGRRDSVIASCVVFVIGSSLQCAGTSVPVLFTGRGIAGVAVGQLTMVIPIYMSELAPPKIRGGLVIIQQLCITIGILVSYWISYGTNFIGGHRCAPNHPYQGETFNPYTDVPEGGCYGQSSASWRIPFGIQILPALILGIGISFCPRSPRWLVQVGREDEAHDVLTRLRKEGVEEELLEIKSEVLFEQEYTMTKFPGKSGISLELARYWDLVSVKSNLKRVFMGSSVMMYQQMQGCNAIIYYAPTIFSQLGLNSNTTSLLGTGLYGIVNTLATIPAIFLVDKFGRKPLLMCGAAGCFISLIIVAGIVGKYEGKLDEYVTAGRTAIAFIFIYDVNFSYSWAPIGWLLPSEIFSVGIRSKAISITTSATWMFNFIIGLVTPRMLNTLKFGTYIFFAAFSVLAFFYTLFFIPETKGVPLEEMDRIFGDITAASTKDHIAVETAEKLSINHVQMKSEDV</sequence>
<proteinExistence type="predicted"/>
<evidence type="ECO:0000313" key="1">
    <source>
        <dbReference type="EMBL" id="CAH6721688.1"/>
    </source>
</evidence>
<evidence type="ECO:0000313" key="2">
    <source>
        <dbReference type="Proteomes" id="UP001152531"/>
    </source>
</evidence>
<comment type="caution">
    <text evidence="1">The sequence shown here is derived from an EMBL/GenBank/DDBJ whole genome shotgun (WGS) entry which is preliminary data.</text>
</comment>
<name>A0ACA9YA35_9ASCO</name>
<protein>
    <submittedName>
        <fullName evidence="1">High-affinity glucose transporter 1</fullName>
    </submittedName>
</protein>
<reference evidence="1" key="1">
    <citation type="submission" date="2022-06" db="EMBL/GenBank/DDBJ databases">
        <authorList>
            <person name="Legras J.-L."/>
            <person name="Devillers H."/>
            <person name="Grondin C."/>
        </authorList>
    </citation>
    <scope>NUCLEOTIDE SEQUENCE</scope>
    <source>
        <strain evidence="1">CLIB 1444</strain>
    </source>
</reference>
<keyword evidence="1" id="KW-0813">Transport</keyword>
<organism evidence="1 2">
    <name type="scientific">[Candida] jaroonii</name>
    <dbReference type="NCBI Taxonomy" id="467808"/>
    <lineage>
        <taxon>Eukaryota</taxon>
        <taxon>Fungi</taxon>
        <taxon>Dikarya</taxon>
        <taxon>Ascomycota</taxon>
        <taxon>Saccharomycotina</taxon>
        <taxon>Pichiomycetes</taxon>
        <taxon>Debaryomycetaceae</taxon>
        <taxon>Yamadazyma</taxon>
    </lineage>
</organism>
<dbReference type="Proteomes" id="UP001152531">
    <property type="component" value="Unassembled WGS sequence"/>
</dbReference>
<accession>A0ACA9YA35</accession>
<gene>
    <name evidence="1" type="ORF">CLIB1444_07S00166</name>
</gene>
<keyword evidence="1" id="KW-0762">Sugar transport</keyword>
<keyword evidence="2" id="KW-1185">Reference proteome</keyword>
<dbReference type="EMBL" id="CALSDN010000007">
    <property type="protein sequence ID" value="CAH6721688.1"/>
    <property type="molecule type" value="Genomic_DNA"/>
</dbReference>